<dbReference type="AlphaFoldDB" id="A0AA35CNU0"/>
<reference evidence="1" key="1">
    <citation type="submission" date="2022-03" db="EMBL/GenBank/DDBJ databases">
        <title>Complete genome sequence of Caldinitratiruptor microaerophilus.</title>
        <authorList>
            <person name="Mukaiyama R."/>
            <person name="Nishiyama T."/>
            <person name="Ueda K."/>
        </authorList>
    </citation>
    <scope>NUCLEOTIDE SEQUENCE</scope>
    <source>
        <strain evidence="1">JCM 16183</strain>
    </source>
</reference>
<evidence type="ECO:0000313" key="1">
    <source>
        <dbReference type="EMBL" id="BDG61888.1"/>
    </source>
</evidence>
<dbReference type="EMBL" id="AP025628">
    <property type="protein sequence ID" value="BDG61888.1"/>
    <property type="molecule type" value="Genomic_DNA"/>
</dbReference>
<gene>
    <name evidence="1" type="ORF">caldi_29780</name>
</gene>
<organism evidence="1 2">
    <name type="scientific">Caldinitratiruptor microaerophilus</name>
    <dbReference type="NCBI Taxonomy" id="671077"/>
    <lineage>
        <taxon>Bacteria</taxon>
        <taxon>Bacillati</taxon>
        <taxon>Bacillota</taxon>
        <taxon>Clostridia</taxon>
        <taxon>Eubacteriales</taxon>
        <taxon>Symbiobacteriaceae</taxon>
        <taxon>Caldinitratiruptor</taxon>
    </lineage>
</organism>
<accession>A0AA35CNU0</accession>
<name>A0AA35CNU0_9FIRM</name>
<sequence>MSGDVCVSCGVRREAVRTATAEAVSCGCGTFLVRGYWERITARGWVRTMRVRSARRARRGERRDAA</sequence>
<keyword evidence="2" id="KW-1185">Reference proteome</keyword>
<dbReference type="KEGG" id="cmic:caldi_29780"/>
<dbReference type="Proteomes" id="UP001163687">
    <property type="component" value="Chromosome"/>
</dbReference>
<evidence type="ECO:0000313" key="2">
    <source>
        <dbReference type="Proteomes" id="UP001163687"/>
    </source>
</evidence>
<proteinExistence type="predicted"/>
<protein>
    <submittedName>
        <fullName evidence="1">Uncharacterized protein</fullName>
    </submittedName>
</protein>